<feature type="transmembrane region" description="Helical" evidence="1">
    <location>
        <begin position="141"/>
        <end position="163"/>
    </location>
</feature>
<accession>A0A4U0Q809</accession>
<gene>
    <name evidence="2" type="ORF">FAZ21_03405</name>
</gene>
<evidence type="ECO:0000256" key="1">
    <source>
        <dbReference type="SAM" id="Phobius"/>
    </source>
</evidence>
<organism evidence="2 3">
    <name type="scientific">Chitiniphilus eburneus</name>
    <dbReference type="NCBI Taxonomy" id="2571148"/>
    <lineage>
        <taxon>Bacteria</taxon>
        <taxon>Pseudomonadati</taxon>
        <taxon>Pseudomonadota</taxon>
        <taxon>Betaproteobacteria</taxon>
        <taxon>Neisseriales</taxon>
        <taxon>Chitinibacteraceae</taxon>
        <taxon>Chitiniphilus</taxon>
    </lineage>
</organism>
<dbReference type="AlphaFoldDB" id="A0A4U0Q809"/>
<evidence type="ECO:0000313" key="3">
    <source>
        <dbReference type="Proteomes" id="UP000310016"/>
    </source>
</evidence>
<protein>
    <submittedName>
        <fullName evidence="2">Uncharacterized protein</fullName>
    </submittedName>
</protein>
<feature type="transmembrane region" description="Helical" evidence="1">
    <location>
        <begin position="21"/>
        <end position="40"/>
    </location>
</feature>
<feature type="transmembrane region" description="Helical" evidence="1">
    <location>
        <begin position="170"/>
        <end position="195"/>
    </location>
</feature>
<keyword evidence="3" id="KW-1185">Reference proteome</keyword>
<dbReference type="RefSeq" id="WP_136771873.1">
    <property type="nucleotide sequence ID" value="NZ_CP156074.1"/>
</dbReference>
<keyword evidence="1" id="KW-0472">Membrane</keyword>
<keyword evidence="1" id="KW-1133">Transmembrane helix</keyword>
<feature type="transmembrane region" description="Helical" evidence="1">
    <location>
        <begin position="240"/>
        <end position="261"/>
    </location>
</feature>
<feature type="transmembrane region" description="Helical" evidence="1">
    <location>
        <begin position="46"/>
        <end position="69"/>
    </location>
</feature>
<keyword evidence="1" id="KW-0812">Transmembrane</keyword>
<evidence type="ECO:0000313" key="2">
    <source>
        <dbReference type="EMBL" id="TJZ77397.1"/>
    </source>
</evidence>
<sequence>MPLFLTLRFTLLLGLRSRATWLVFVLGVGMVVAAALAGAFSARQPLVVASDVAISGLHFALLFLSLIWVQELLQKDRERKHVIWMLAYPLQPSDYLLGRWLGCALLLLLSAALLALPVAAIGRYANWGYAASSQVYFGWPFLWMILGIWLESLVILSFTVLIFTLSRTPFLPLAIGLMFAIAAKSWNTAITYLMFSNDAPQALREHNLPILKMLKWLIPDLSALDWRAAYLYPDAAAPGYLAGSIPALLYCGILVTLALVIHHWRHQEA</sequence>
<dbReference type="EMBL" id="SUMF01000002">
    <property type="protein sequence ID" value="TJZ77397.1"/>
    <property type="molecule type" value="Genomic_DNA"/>
</dbReference>
<comment type="caution">
    <text evidence="2">The sequence shown here is derived from an EMBL/GenBank/DDBJ whole genome shotgun (WGS) entry which is preliminary data.</text>
</comment>
<reference evidence="2 3" key="1">
    <citation type="submission" date="2019-04" db="EMBL/GenBank/DDBJ databases">
        <title>Chitiniphilus eburnea sp. nov., a novel chitinolytic bacterium isolated from aquaculture sludge.</title>
        <authorList>
            <person name="Sheng M."/>
        </authorList>
    </citation>
    <scope>NUCLEOTIDE SEQUENCE [LARGE SCALE GENOMIC DNA]</scope>
    <source>
        <strain evidence="2 3">HX-2-15</strain>
    </source>
</reference>
<feature type="transmembrane region" description="Helical" evidence="1">
    <location>
        <begin position="100"/>
        <end position="121"/>
    </location>
</feature>
<proteinExistence type="predicted"/>
<dbReference type="OrthoDB" id="8592241at2"/>
<dbReference type="Proteomes" id="UP000310016">
    <property type="component" value="Unassembled WGS sequence"/>
</dbReference>
<name>A0A4U0Q809_9NEIS</name>